<dbReference type="RefSeq" id="WP_165102149.1">
    <property type="nucleotide sequence ID" value="NZ_JAAKGU010000011.1"/>
</dbReference>
<feature type="transmembrane region" description="Helical" evidence="1">
    <location>
        <begin position="21"/>
        <end position="43"/>
    </location>
</feature>
<feature type="transmembrane region" description="Helical" evidence="1">
    <location>
        <begin position="159"/>
        <end position="179"/>
    </location>
</feature>
<feature type="transmembrane region" description="Helical" evidence="1">
    <location>
        <begin position="113"/>
        <end position="138"/>
    </location>
</feature>
<keyword evidence="3" id="KW-1185">Reference proteome</keyword>
<dbReference type="Proteomes" id="UP000480151">
    <property type="component" value="Unassembled WGS sequence"/>
</dbReference>
<name>A0A6M1PM99_9BACL</name>
<protein>
    <submittedName>
        <fullName evidence="2">Uncharacterized protein</fullName>
    </submittedName>
</protein>
<gene>
    <name evidence="2" type="ORF">G5B47_20500</name>
</gene>
<proteinExistence type="predicted"/>
<accession>A0A6M1PM99</accession>
<evidence type="ECO:0000256" key="1">
    <source>
        <dbReference type="SAM" id="Phobius"/>
    </source>
</evidence>
<organism evidence="2 3">
    <name type="scientific">Paenibacillus apii</name>
    <dbReference type="NCBI Taxonomy" id="1850370"/>
    <lineage>
        <taxon>Bacteria</taxon>
        <taxon>Bacillati</taxon>
        <taxon>Bacillota</taxon>
        <taxon>Bacilli</taxon>
        <taxon>Bacillales</taxon>
        <taxon>Paenibacillaceae</taxon>
        <taxon>Paenibacillus</taxon>
    </lineage>
</organism>
<dbReference type="AlphaFoldDB" id="A0A6M1PM99"/>
<dbReference type="EMBL" id="JAAKGU010000011">
    <property type="protein sequence ID" value="NGM84787.1"/>
    <property type="molecule type" value="Genomic_DNA"/>
</dbReference>
<keyword evidence="1" id="KW-0812">Transmembrane</keyword>
<evidence type="ECO:0000313" key="2">
    <source>
        <dbReference type="EMBL" id="NGM84787.1"/>
    </source>
</evidence>
<keyword evidence="1" id="KW-1133">Transmembrane helix</keyword>
<keyword evidence="1" id="KW-0472">Membrane</keyword>
<reference evidence="2 3" key="1">
    <citation type="submission" date="2020-02" db="EMBL/GenBank/DDBJ databases">
        <authorList>
            <person name="Gao J."/>
            <person name="Sun J."/>
        </authorList>
    </citation>
    <scope>NUCLEOTIDE SEQUENCE [LARGE SCALE GENOMIC DNA]</scope>
    <source>
        <strain evidence="2 3">7124</strain>
    </source>
</reference>
<comment type="caution">
    <text evidence="2">The sequence shown here is derived from an EMBL/GenBank/DDBJ whole genome shotgun (WGS) entry which is preliminary data.</text>
</comment>
<feature type="transmembrane region" description="Helical" evidence="1">
    <location>
        <begin position="80"/>
        <end position="101"/>
    </location>
</feature>
<feature type="transmembrane region" description="Helical" evidence="1">
    <location>
        <begin position="55"/>
        <end position="73"/>
    </location>
</feature>
<sequence length="188" mass="21964">METRIEKSKKRKKEIRKQVLSIPKMLIILIISFFIYILTLVLWANTLKGTAYYDLLDTILKIYIMTVGFFMGLGYMNLKFIIVLVKSLIKIMFTVWVVIIVQFSSMEQVEQNIWIILSAFFFVYLEVLLDINDCLFQVKDDFRIPKIKFLTSTFIKENSISLSIMCLGIINSILSFFIVDLLDATKLV</sequence>
<evidence type="ECO:0000313" key="3">
    <source>
        <dbReference type="Proteomes" id="UP000480151"/>
    </source>
</evidence>